<comment type="caution">
    <text evidence="1">The sequence shown here is derived from an EMBL/GenBank/DDBJ whole genome shotgun (WGS) entry which is preliminary data.</text>
</comment>
<dbReference type="AlphaFoldDB" id="A0A919DDD8"/>
<dbReference type="RefSeq" id="WP_190133930.1">
    <property type="nucleotide sequence ID" value="NZ_BNBT01000003.1"/>
</dbReference>
<reference evidence="1" key="1">
    <citation type="journal article" date="2014" name="Int. J. Syst. Evol. Microbiol.">
        <title>Complete genome sequence of Corynebacterium casei LMG S-19264T (=DSM 44701T), isolated from a smear-ripened cheese.</title>
        <authorList>
            <consortium name="US DOE Joint Genome Institute (JGI-PGF)"/>
            <person name="Walter F."/>
            <person name="Albersmeier A."/>
            <person name="Kalinowski J."/>
            <person name="Ruckert C."/>
        </authorList>
    </citation>
    <scope>NUCLEOTIDE SEQUENCE</scope>
    <source>
        <strain evidence="1">JCM 4784</strain>
    </source>
</reference>
<gene>
    <name evidence="1" type="ORF">GCM10018785_02800</name>
</gene>
<accession>A0A919DDD8</accession>
<dbReference type="Proteomes" id="UP000608024">
    <property type="component" value="Unassembled WGS sequence"/>
</dbReference>
<evidence type="ECO:0000313" key="2">
    <source>
        <dbReference type="Proteomes" id="UP000608024"/>
    </source>
</evidence>
<evidence type="ECO:0000313" key="1">
    <source>
        <dbReference type="EMBL" id="GHE36628.1"/>
    </source>
</evidence>
<proteinExistence type="predicted"/>
<sequence length="124" mass="13566">MIEYVARSGPPEAMNCPAFICDACRQQVVGAGIVTWATTIGDGRSRTHSQSPLYVAHKGECGRKVEAMLHAGYPASDGWIDLWDDIGDFLKQLTHNATNAFTDDADGEYHQHRLEGASTNGRMQ</sequence>
<name>A0A919DDD8_9ACTN</name>
<protein>
    <submittedName>
        <fullName evidence="1">Uncharacterized protein</fullName>
    </submittedName>
</protein>
<reference evidence="1" key="2">
    <citation type="submission" date="2020-09" db="EMBL/GenBank/DDBJ databases">
        <authorList>
            <person name="Sun Q."/>
            <person name="Ohkuma M."/>
        </authorList>
    </citation>
    <scope>NUCLEOTIDE SEQUENCE</scope>
    <source>
        <strain evidence="1">JCM 4784</strain>
    </source>
</reference>
<organism evidence="1 2">
    <name type="scientific">Streptomyces longispororuber</name>
    <dbReference type="NCBI Taxonomy" id="68230"/>
    <lineage>
        <taxon>Bacteria</taxon>
        <taxon>Bacillati</taxon>
        <taxon>Actinomycetota</taxon>
        <taxon>Actinomycetes</taxon>
        <taxon>Kitasatosporales</taxon>
        <taxon>Streptomycetaceae</taxon>
        <taxon>Streptomyces</taxon>
    </lineage>
</organism>
<keyword evidence="2" id="KW-1185">Reference proteome</keyword>
<dbReference type="EMBL" id="BNBT01000003">
    <property type="protein sequence ID" value="GHE36628.1"/>
    <property type="molecule type" value="Genomic_DNA"/>
</dbReference>